<keyword evidence="2" id="KW-1185">Reference proteome</keyword>
<evidence type="ECO:0000313" key="1">
    <source>
        <dbReference type="EMBL" id="KAK1860705.1"/>
    </source>
</evidence>
<reference evidence="1" key="1">
    <citation type="submission" date="2019-11" db="EMBL/GenBank/DDBJ databases">
        <title>Nori genome reveals adaptations in red seaweeds to the harsh intertidal environment.</title>
        <authorList>
            <person name="Wang D."/>
            <person name="Mao Y."/>
        </authorList>
    </citation>
    <scope>NUCLEOTIDE SEQUENCE</scope>
    <source>
        <tissue evidence="1">Gametophyte</tissue>
    </source>
</reference>
<dbReference type="Proteomes" id="UP000798662">
    <property type="component" value="Chromosome 1"/>
</dbReference>
<sequence>MVGSSPSRPLPPCCGHCRPSIRPPPIPSPPHPFFLPSAPSSTMAAVAAPTAHPARLVGTPAAVPPAAAFVAPATAGSIAAAARRGGAVLPLGPCRPLPPSVGRGCRRRRPASAPRLLRPRHAAGGPVMAMDNPAAALRELLTSPTCLLMPCAFDPLSARLVARAGFPLTFMSGFSVAASLGLPDTGLVGYAEVEARLRSMTAAVDIPIICDADTGYGGVANVSRTVRGLAAAGAAGVMIEDQVWPKRCGHTKGKAVVDRETAFLRVKAAVDASRSLGDRGPVIVARTDAARFSMDEALTRVRLFAEAGAEVTFVEAPRSRAELATVGTATDGPKLANMLEEGQTPLLSAAELGALGFTIAAYPLTLVSAAIRAMEAALAALAAGGGDTPDGRALLSTFAHVQDVAGFNDFYALEDRYAEMGVQAAVSPPPDALADVRDGKVGGVHDG</sequence>
<organism evidence="1 2">
    <name type="scientific">Pyropia yezoensis</name>
    <name type="common">Susabi-nori</name>
    <name type="synonym">Porphyra yezoensis</name>
    <dbReference type="NCBI Taxonomy" id="2788"/>
    <lineage>
        <taxon>Eukaryota</taxon>
        <taxon>Rhodophyta</taxon>
        <taxon>Bangiophyceae</taxon>
        <taxon>Bangiales</taxon>
        <taxon>Bangiaceae</taxon>
        <taxon>Pyropia</taxon>
    </lineage>
</organism>
<name>A0ACC3BSJ1_PYRYE</name>
<gene>
    <name evidence="1" type="ORF">I4F81_003293</name>
</gene>
<dbReference type="EMBL" id="CM020618">
    <property type="protein sequence ID" value="KAK1860705.1"/>
    <property type="molecule type" value="Genomic_DNA"/>
</dbReference>
<proteinExistence type="predicted"/>
<comment type="caution">
    <text evidence="1">The sequence shown here is derived from an EMBL/GenBank/DDBJ whole genome shotgun (WGS) entry which is preliminary data.</text>
</comment>
<protein>
    <submittedName>
        <fullName evidence="1">Uncharacterized protein</fullName>
    </submittedName>
</protein>
<accession>A0ACC3BSJ1</accession>
<evidence type="ECO:0000313" key="2">
    <source>
        <dbReference type="Proteomes" id="UP000798662"/>
    </source>
</evidence>